<keyword evidence="7" id="KW-0539">Nucleus</keyword>
<gene>
    <name evidence="10" type="ORF">BS47DRAFT_1315796</name>
</gene>
<dbReference type="InterPro" id="IPR051615">
    <property type="entry name" value="Transcr_Regulatory_Elem"/>
</dbReference>
<feature type="region of interest" description="Disordered" evidence="8">
    <location>
        <begin position="257"/>
        <end position="370"/>
    </location>
</feature>
<feature type="region of interest" description="Disordered" evidence="8">
    <location>
        <begin position="129"/>
        <end position="182"/>
    </location>
</feature>
<evidence type="ECO:0000256" key="1">
    <source>
        <dbReference type="ARBA" id="ARBA00004123"/>
    </source>
</evidence>
<feature type="region of interest" description="Disordered" evidence="8">
    <location>
        <begin position="973"/>
        <end position="1177"/>
    </location>
</feature>
<proteinExistence type="predicted"/>
<dbReference type="PANTHER" id="PTHR31313">
    <property type="entry name" value="TY1 ENHANCER ACTIVATOR"/>
    <property type="match status" value="1"/>
</dbReference>
<dbReference type="SMART" id="SM00906">
    <property type="entry name" value="Fungal_trans"/>
    <property type="match status" value="1"/>
</dbReference>
<dbReference type="GO" id="GO:0003677">
    <property type="term" value="F:DNA binding"/>
    <property type="evidence" value="ECO:0007669"/>
    <property type="project" value="UniProtKB-KW"/>
</dbReference>
<name>A0A9P6B1X8_9AGAM</name>
<feature type="compositionally biased region" description="Polar residues" evidence="8">
    <location>
        <begin position="1021"/>
        <end position="1055"/>
    </location>
</feature>
<feature type="domain" description="Zn(2)-C6 fungal-type" evidence="9">
    <location>
        <begin position="32"/>
        <end position="65"/>
    </location>
</feature>
<evidence type="ECO:0000313" key="10">
    <source>
        <dbReference type="EMBL" id="KAF9515882.1"/>
    </source>
</evidence>
<dbReference type="Pfam" id="PF00172">
    <property type="entry name" value="Zn_clus"/>
    <property type="match status" value="1"/>
</dbReference>
<evidence type="ECO:0000256" key="2">
    <source>
        <dbReference type="ARBA" id="ARBA00022723"/>
    </source>
</evidence>
<keyword evidence="11" id="KW-1185">Reference proteome</keyword>
<feature type="region of interest" description="Disordered" evidence="8">
    <location>
        <begin position="196"/>
        <end position="245"/>
    </location>
</feature>
<sequence length="1259" mass="137936">MALRLSEEFDDDGLDLLSSSKDKGIRRRSSKACDNCRKAKCKCEPSQNTGEPCRNCHLLGLGCTFLGPSRKRGPPKGYIDAIESRLHQLEAILGALIVSSDPRARSLIADLAAGDDLAHSVITRIEGGPFGPKAKADAQDPSAASSSSNGVGKKGTSGSARRNTAPGAKMSISSPEDPIDLDPYEWQDRLERAITQRNGTSRMSASIMDGIILPPVPPRDQPDQLGPRRLYGVDSNSFPDLPSTANSLANRSLRQLPASSTWTATTSSGNQRRRLDSDALENDDQRRVRRPTSGIGLNDSHDSWSPLSSVSSPASIHHRAPSIASQNAQQSTASTSTVPDAVDEEDQFTDVDTSRFAENEAASSDLDAMGQLSIDDQKDIRYHGRTSGLHLLASASSMSSFASRSRTSSGFANPSLSSTLNQGTDGVSSEENAKHRNGFWQFPRAGVWPPLDVLTAERPPSEISPWLLNVGEHLGSTQIPRTISSPGSGVGQAPPQGFGFTPQAGEPFAACIEEKGLAGLGDMLPSRDVQENLLSLYFTHVHPVFPIVHKAHFLKVYRDVVEWIRDANGDSQKPPPKPLSLALLFAMLAVASRFTNEGKPSVPAGNMWAAGLGYADRVREIVYHGKIPSRLSSVQAILLLSYVDVGVGSMAMAWHSIGLACRTALDAGLNRSVDKWHAGASAMVVYTPEEKESCRRIWYAVMLMDNYISTYIGRPLSVMDSDYDTPLPDDDAEDMEILYLISRTPTARAPGACVSNSLRYLPAPSRIISCFRSRAVLSRILAAVMHKVYSIRPTWSRITEAANLEARLDKWYYDLPEYLRYDCHSKSPIPAPHILTLHLDYWCTVLLLHRPFIRVKAASKGVKVESDDGLSNATRTSQKAYGICQNAANRLVSIATAYSEVFSLDHLPAFVTFYVFTASIMHVTVLLDNPGDLQSARALQQAMTILEKMSVVWPSAGRAWDILDGSKASIRHAENFHKEDHPDRRKRVAEDDLERRGPSHQHHQHPHQSQTQQHHQLGHQASQTFQSTSQGPQRSPMTSNPVPYNSFRSPLQLSSHPAAEDSSYTVPSDFTAPESSSLQLNNQNPLPHVSSRFNSYSVLASPQSTFPPPQRSQWPLQSPSQDHQSSYSGSGDSYLDQSRSSSSPFNFPELQQQQSKNQFQPSQLHNSADSVQTAGRGSNEHSFWNEFVSSGDPFADPSTLSTSLYHVPLLPDSQPRNQMPPPMHSHAPSIFQVFDRQGVPLPPQRYQFGNMDPARQGSS</sequence>
<evidence type="ECO:0000313" key="11">
    <source>
        <dbReference type="Proteomes" id="UP000886523"/>
    </source>
</evidence>
<dbReference type="PANTHER" id="PTHR31313:SF78">
    <property type="entry name" value="TRANSCRIPTION FACTOR DOMAIN-CONTAINING PROTEIN"/>
    <property type="match status" value="1"/>
</dbReference>
<feature type="compositionally biased region" description="Basic and acidic residues" evidence="8">
    <location>
        <begin position="973"/>
        <end position="997"/>
    </location>
</feature>
<dbReference type="InterPro" id="IPR007219">
    <property type="entry name" value="XnlR_reg_dom"/>
</dbReference>
<dbReference type="SMART" id="SM00066">
    <property type="entry name" value="GAL4"/>
    <property type="match status" value="1"/>
</dbReference>
<feature type="region of interest" description="Disordered" evidence="8">
    <location>
        <begin position="1207"/>
        <end position="1259"/>
    </location>
</feature>
<protein>
    <recommendedName>
        <fullName evidence="9">Zn(2)-C6 fungal-type domain-containing protein</fullName>
    </recommendedName>
</protein>
<feature type="compositionally biased region" description="Low complexity" evidence="8">
    <location>
        <begin position="139"/>
        <end position="159"/>
    </location>
</feature>
<evidence type="ECO:0000256" key="6">
    <source>
        <dbReference type="ARBA" id="ARBA00023163"/>
    </source>
</evidence>
<accession>A0A9P6B1X8</accession>
<feature type="region of interest" description="Disordered" evidence="8">
    <location>
        <begin position="404"/>
        <end position="432"/>
    </location>
</feature>
<feature type="compositionally biased region" description="Low complexity" evidence="8">
    <location>
        <begin position="322"/>
        <end position="337"/>
    </location>
</feature>
<keyword evidence="3" id="KW-0862">Zinc</keyword>
<keyword evidence="2" id="KW-0479">Metal-binding</keyword>
<feature type="region of interest" description="Disordered" evidence="8">
    <location>
        <begin position="1"/>
        <end position="27"/>
    </location>
</feature>
<dbReference type="SUPFAM" id="SSF57701">
    <property type="entry name" value="Zn2/Cys6 DNA-binding domain"/>
    <property type="match status" value="1"/>
</dbReference>
<feature type="compositionally biased region" description="Low complexity" evidence="8">
    <location>
        <begin position="1151"/>
        <end position="1163"/>
    </location>
</feature>
<reference evidence="10" key="1">
    <citation type="journal article" date="2020" name="Nat. Commun.">
        <title>Large-scale genome sequencing of mycorrhizal fungi provides insights into the early evolution of symbiotic traits.</title>
        <authorList>
            <person name="Miyauchi S."/>
            <person name="Kiss E."/>
            <person name="Kuo A."/>
            <person name="Drula E."/>
            <person name="Kohler A."/>
            <person name="Sanchez-Garcia M."/>
            <person name="Morin E."/>
            <person name="Andreopoulos B."/>
            <person name="Barry K.W."/>
            <person name="Bonito G."/>
            <person name="Buee M."/>
            <person name="Carver A."/>
            <person name="Chen C."/>
            <person name="Cichocki N."/>
            <person name="Clum A."/>
            <person name="Culley D."/>
            <person name="Crous P.W."/>
            <person name="Fauchery L."/>
            <person name="Girlanda M."/>
            <person name="Hayes R.D."/>
            <person name="Keri Z."/>
            <person name="LaButti K."/>
            <person name="Lipzen A."/>
            <person name="Lombard V."/>
            <person name="Magnuson J."/>
            <person name="Maillard F."/>
            <person name="Murat C."/>
            <person name="Nolan M."/>
            <person name="Ohm R.A."/>
            <person name="Pangilinan J."/>
            <person name="Pereira M.F."/>
            <person name="Perotto S."/>
            <person name="Peter M."/>
            <person name="Pfister S."/>
            <person name="Riley R."/>
            <person name="Sitrit Y."/>
            <person name="Stielow J.B."/>
            <person name="Szollosi G."/>
            <person name="Zifcakova L."/>
            <person name="Stursova M."/>
            <person name="Spatafora J.W."/>
            <person name="Tedersoo L."/>
            <person name="Vaario L.M."/>
            <person name="Yamada A."/>
            <person name="Yan M."/>
            <person name="Wang P."/>
            <person name="Xu J."/>
            <person name="Bruns T."/>
            <person name="Baldrian P."/>
            <person name="Vilgalys R."/>
            <person name="Dunand C."/>
            <person name="Henrissat B."/>
            <person name="Grigoriev I.V."/>
            <person name="Hibbett D."/>
            <person name="Nagy L.G."/>
            <person name="Martin F.M."/>
        </authorList>
    </citation>
    <scope>NUCLEOTIDE SEQUENCE</scope>
    <source>
        <strain evidence="10">UP504</strain>
    </source>
</reference>
<dbReference type="GO" id="GO:0005634">
    <property type="term" value="C:nucleus"/>
    <property type="evidence" value="ECO:0007669"/>
    <property type="project" value="UniProtKB-SubCell"/>
</dbReference>
<evidence type="ECO:0000256" key="5">
    <source>
        <dbReference type="ARBA" id="ARBA00023125"/>
    </source>
</evidence>
<feature type="compositionally biased region" description="Low complexity" evidence="8">
    <location>
        <begin position="1007"/>
        <end position="1020"/>
    </location>
</feature>
<evidence type="ECO:0000256" key="7">
    <source>
        <dbReference type="ARBA" id="ARBA00023242"/>
    </source>
</evidence>
<dbReference type="PROSITE" id="PS00463">
    <property type="entry name" value="ZN2_CY6_FUNGAL_1"/>
    <property type="match status" value="1"/>
</dbReference>
<feature type="compositionally biased region" description="Polar residues" evidence="8">
    <location>
        <begin position="1062"/>
        <end position="1104"/>
    </location>
</feature>
<dbReference type="Pfam" id="PF04082">
    <property type="entry name" value="Fungal_trans"/>
    <property type="match status" value="1"/>
</dbReference>
<keyword evidence="5" id="KW-0238">DNA-binding</keyword>
<feature type="compositionally biased region" description="Low complexity" evidence="8">
    <location>
        <begin position="303"/>
        <end position="315"/>
    </location>
</feature>
<organism evidence="10 11">
    <name type="scientific">Hydnum rufescens UP504</name>
    <dbReference type="NCBI Taxonomy" id="1448309"/>
    <lineage>
        <taxon>Eukaryota</taxon>
        <taxon>Fungi</taxon>
        <taxon>Dikarya</taxon>
        <taxon>Basidiomycota</taxon>
        <taxon>Agaricomycotina</taxon>
        <taxon>Agaricomycetes</taxon>
        <taxon>Cantharellales</taxon>
        <taxon>Hydnaceae</taxon>
        <taxon>Hydnum</taxon>
    </lineage>
</organism>
<dbReference type="GO" id="GO:0008270">
    <property type="term" value="F:zinc ion binding"/>
    <property type="evidence" value="ECO:0007669"/>
    <property type="project" value="InterPro"/>
</dbReference>
<dbReference type="PROSITE" id="PS50048">
    <property type="entry name" value="ZN2_CY6_FUNGAL_2"/>
    <property type="match status" value="1"/>
</dbReference>
<dbReference type="GO" id="GO:0000981">
    <property type="term" value="F:DNA-binding transcription factor activity, RNA polymerase II-specific"/>
    <property type="evidence" value="ECO:0007669"/>
    <property type="project" value="InterPro"/>
</dbReference>
<dbReference type="OrthoDB" id="2123952at2759"/>
<feature type="compositionally biased region" description="Low complexity" evidence="8">
    <location>
        <begin position="258"/>
        <end position="268"/>
    </location>
</feature>
<dbReference type="Proteomes" id="UP000886523">
    <property type="component" value="Unassembled WGS sequence"/>
</dbReference>
<keyword evidence="4" id="KW-0805">Transcription regulation</keyword>
<evidence type="ECO:0000256" key="8">
    <source>
        <dbReference type="SAM" id="MobiDB-lite"/>
    </source>
</evidence>
<feature type="compositionally biased region" description="Polar residues" evidence="8">
    <location>
        <begin position="414"/>
        <end position="430"/>
    </location>
</feature>
<comment type="caution">
    <text evidence="10">The sequence shown here is derived from an EMBL/GenBank/DDBJ whole genome shotgun (WGS) entry which is preliminary data.</text>
</comment>
<feature type="compositionally biased region" description="Polar residues" evidence="8">
    <location>
        <begin position="1164"/>
        <end position="1177"/>
    </location>
</feature>
<dbReference type="CDD" id="cd00067">
    <property type="entry name" value="GAL4"/>
    <property type="match status" value="1"/>
</dbReference>
<dbReference type="AlphaFoldDB" id="A0A9P6B1X8"/>
<dbReference type="InterPro" id="IPR036864">
    <property type="entry name" value="Zn2-C6_fun-type_DNA-bd_sf"/>
</dbReference>
<evidence type="ECO:0000259" key="9">
    <source>
        <dbReference type="PROSITE" id="PS50048"/>
    </source>
</evidence>
<dbReference type="GO" id="GO:0006351">
    <property type="term" value="P:DNA-templated transcription"/>
    <property type="evidence" value="ECO:0007669"/>
    <property type="project" value="InterPro"/>
</dbReference>
<keyword evidence="6" id="KW-0804">Transcription</keyword>
<dbReference type="Gene3D" id="4.10.240.10">
    <property type="entry name" value="Zn(2)-C6 fungal-type DNA-binding domain"/>
    <property type="match status" value="1"/>
</dbReference>
<feature type="compositionally biased region" description="Low complexity" evidence="8">
    <location>
        <begin position="1117"/>
        <end position="1143"/>
    </location>
</feature>
<dbReference type="InterPro" id="IPR001138">
    <property type="entry name" value="Zn2Cys6_DnaBD"/>
</dbReference>
<evidence type="ECO:0000256" key="4">
    <source>
        <dbReference type="ARBA" id="ARBA00023015"/>
    </source>
</evidence>
<feature type="compositionally biased region" description="Polar residues" evidence="8">
    <location>
        <begin position="234"/>
        <end position="245"/>
    </location>
</feature>
<dbReference type="CDD" id="cd12148">
    <property type="entry name" value="fungal_TF_MHR"/>
    <property type="match status" value="1"/>
</dbReference>
<comment type="subcellular location">
    <subcellularLocation>
        <location evidence="1">Nucleus</location>
    </subcellularLocation>
</comment>
<dbReference type="EMBL" id="MU128945">
    <property type="protein sequence ID" value="KAF9515882.1"/>
    <property type="molecule type" value="Genomic_DNA"/>
</dbReference>
<evidence type="ECO:0000256" key="3">
    <source>
        <dbReference type="ARBA" id="ARBA00022833"/>
    </source>
</evidence>